<dbReference type="AlphaFoldDB" id="A0A381SU52"/>
<sequence length="363" mass="39302">MIIQAKSLKRLVDAILKQGGSSDEEAQVVADHLIRSNLAGHDSHGVGMLPTYLRMLQTDLLKPNQVPELFKSDGSIMMFDGKRGYGQAVGKIAMEKAIEKCRESGLVLMTLRNTHHLGRIGTYGEQSIAAGMVSLHFVNVTDHTPLVAPFRGSDARFSTNPICLAMPGSEKQPPVLLDMATSRIALGKARVAFNKGEALKEGLLIDHQGQSSTDPAVIAGYIFPEREENPPLGALTPLGDYKGYGLAMFCELLGGLLSGGRTIQPEHERQNSIINNMFSIIVDPGKLVDVPWMQHEVEAIAAHAKASPPANQEEPVLIPGEPELISLNERLAKGIPLDDASWEQILVVGEALGLKREAMLNLM</sequence>
<reference evidence="3" key="1">
    <citation type="submission" date="2018-05" db="EMBL/GenBank/DDBJ databases">
        <authorList>
            <person name="Lanie J.A."/>
            <person name="Ng W.-L."/>
            <person name="Kazmierczak K.M."/>
            <person name="Andrzejewski T.M."/>
            <person name="Davidsen T.M."/>
            <person name="Wayne K.J."/>
            <person name="Tettelin H."/>
            <person name="Glass J.I."/>
            <person name="Rusch D."/>
            <person name="Podicherti R."/>
            <person name="Tsui H.-C.T."/>
            <person name="Winkler M.E."/>
        </authorList>
    </citation>
    <scope>NUCLEOTIDE SEQUENCE</scope>
</reference>
<evidence type="ECO:0000256" key="1">
    <source>
        <dbReference type="ARBA" id="ARBA00006056"/>
    </source>
</evidence>
<dbReference type="InterPro" id="IPR036111">
    <property type="entry name" value="Mal/L-sulfo/L-lacto_DH-like_sf"/>
</dbReference>
<dbReference type="InterPro" id="IPR043143">
    <property type="entry name" value="Mal/L-sulf/L-lact_DH-like_NADP"/>
</dbReference>
<gene>
    <name evidence="3" type="ORF">METZ01_LOCUS60340</name>
</gene>
<dbReference type="Pfam" id="PF02615">
    <property type="entry name" value="Ldh_2"/>
    <property type="match status" value="1"/>
</dbReference>
<dbReference type="InterPro" id="IPR043144">
    <property type="entry name" value="Mal/L-sulf/L-lact_DH-like_ah"/>
</dbReference>
<proteinExistence type="inferred from homology"/>
<dbReference type="InterPro" id="IPR003767">
    <property type="entry name" value="Malate/L-lactate_DH-like"/>
</dbReference>
<accession>A0A381SU52</accession>
<protein>
    <recommendedName>
        <fullName evidence="4">Malate/lactate/ureidoglycolate dehydrogenase</fullName>
    </recommendedName>
</protein>
<organism evidence="3">
    <name type="scientific">marine metagenome</name>
    <dbReference type="NCBI Taxonomy" id="408172"/>
    <lineage>
        <taxon>unclassified sequences</taxon>
        <taxon>metagenomes</taxon>
        <taxon>ecological metagenomes</taxon>
    </lineage>
</organism>
<dbReference type="PANTHER" id="PTHR11091">
    <property type="entry name" value="OXIDOREDUCTASE-RELATED"/>
    <property type="match status" value="1"/>
</dbReference>
<dbReference type="SUPFAM" id="SSF89733">
    <property type="entry name" value="L-sulfolactate dehydrogenase-like"/>
    <property type="match status" value="1"/>
</dbReference>
<evidence type="ECO:0000313" key="3">
    <source>
        <dbReference type="EMBL" id="SVA07486.1"/>
    </source>
</evidence>
<evidence type="ECO:0008006" key="4">
    <source>
        <dbReference type="Google" id="ProtNLM"/>
    </source>
</evidence>
<keyword evidence="2" id="KW-0560">Oxidoreductase</keyword>
<dbReference type="NCBIfam" id="NF007504">
    <property type="entry name" value="PRK10098.1"/>
    <property type="match status" value="1"/>
</dbReference>
<dbReference type="Gene3D" id="1.10.1530.10">
    <property type="match status" value="1"/>
</dbReference>
<evidence type="ECO:0000256" key="2">
    <source>
        <dbReference type="ARBA" id="ARBA00023002"/>
    </source>
</evidence>
<dbReference type="Gene3D" id="3.30.1370.60">
    <property type="entry name" value="Hypothetical oxidoreductase yiak, domain 2"/>
    <property type="match status" value="1"/>
</dbReference>
<dbReference type="PANTHER" id="PTHR11091:SF0">
    <property type="entry name" value="MALATE DEHYDROGENASE"/>
    <property type="match status" value="1"/>
</dbReference>
<dbReference type="GO" id="GO:0016491">
    <property type="term" value="F:oxidoreductase activity"/>
    <property type="evidence" value="ECO:0007669"/>
    <property type="project" value="UniProtKB-KW"/>
</dbReference>
<name>A0A381SU52_9ZZZZ</name>
<comment type="similarity">
    <text evidence="1">Belongs to the LDH2/MDH2 oxidoreductase family.</text>
</comment>
<dbReference type="EMBL" id="UINC01003573">
    <property type="protein sequence ID" value="SVA07486.1"/>
    <property type="molecule type" value="Genomic_DNA"/>
</dbReference>